<protein>
    <recommendedName>
        <fullName evidence="4">CBM-cenC domain-containing protein</fullName>
    </recommendedName>
</protein>
<dbReference type="InterPro" id="IPR008979">
    <property type="entry name" value="Galactose-bd-like_sf"/>
</dbReference>
<evidence type="ECO:0000313" key="2">
    <source>
        <dbReference type="EMBL" id="BAY97768.1"/>
    </source>
</evidence>
<dbReference type="Gene3D" id="2.60.120.260">
    <property type="entry name" value="Galactose-binding domain-like"/>
    <property type="match status" value="1"/>
</dbReference>
<keyword evidence="3" id="KW-1185">Reference proteome</keyword>
<organism evidence="2 3">
    <name type="scientific">Tolypothrix tenuis PCC 7101</name>
    <dbReference type="NCBI Taxonomy" id="231146"/>
    <lineage>
        <taxon>Bacteria</taxon>
        <taxon>Bacillati</taxon>
        <taxon>Cyanobacteriota</taxon>
        <taxon>Cyanophyceae</taxon>
        <taxon>Nostocales</taxon>
        <taxon>Tolypothrichaceae</taxon>
        <taxon>Tolypothrix</taxon>
    </lineage>
</organism>
<proteinExistence type="predicted"/>
<sequence length="184" mass="20547">MASKHFSFSKFALFITTLISCNFISAKVQAACPTLLLDGDFEQQASPKVSNPWVAEGEVGIDREIGNSNSGKNNVWMRNFSGWNGISQRVKLQPNAEYELKAYVRTSGNVTDGEFGVRDSNKNPLVELKFGSLSQYIPLTIKFVTGNESEYNIFTGFWAISQDSWVQVDNYSLTATMCKDEENN</sequence>
<accession>A0A1Z4MWC6</accession>
<name>A0A1Z4MWC6_9CYAN</name>
<dbReference type="AlphaFoldDB" id="A0A1Z4MWC6"/>
<evidence type="ECO:0000313" key="3">
    <source>
        <dbReference type="Proteomes" id="UP000218785"/>
    </source>
</evidence>
<feature type="chain" id="PRO_5012147944" description="CBM-cenC domain-containing protein" evidence="1">
    <location>
        <begin position="31"/>
        <end position="184"/>
    </location>
</feature>
<evidence type="ECO:0008006" key="4">
    <source>
        <dbReference type="Google" id="ProtNLM"/>
    </source>
</evidence>
<dbReference type="EMBL" id="AP018248">
    <property type="protein sequence ID" value="BAY97768.1"/>
    <property type="molecule type" value="Genomic_DNA"/>
</dbReference>
<reference evidence="2 3" key="1">
    <citation type="submission" date="2017-06" db="EMBL/GenBank/DDBJ databases">
        <title>Genome sequencing of cyanobaciteial culture collection at National Institute for Environmental Studies (NIES).</title>
        <authorList>
            <person name="Hirose Y."/>
            <person name="Shimura Y."/>
            <person name="Fujisawa T."/>
            <person name="Nakamura Y."/>
            <person name="Kawachi M."/>
        </authorList>
    </citation>
    <scope>NUCLEOTIDE SEQUENCE [LARGE SCALE GENOMIC DNA]</scope>
    <source>
        <strain evidence="2 3">NIES-37</strain>
    </source>
</reference>
<dbReference type="SUPFAM" id="SSF49785">
    <property type="entry name" value="Galactose-binding domain-like"/>
    <property type="match status" value="1"/>
</dbReference>
<dbReference type="Proteomes" id="UP000218785">
    <property type="component" value="Chromosome"/>
</dbReference>
<keyword evidence="1" id="KW-0732">Signal</keyword>
<dbReference type="PROSITE" id="PS51257">
    <property type="entry name" value="PROKAR_LIPOPROTEIN"/>
    <property type="match status" value="1"/>
</dbReference>
<feature type="signal peptide" evidence="1">
    <location>
        <begin position="1"/>
        <end position="30"/>
    </location>
</feature>
<gene>
    <name evidence="2" type="ORF">NIES37_17130</name>
</gene>
<dbReference type="KEGG" id="ttq:NIES37_17130"/>
<dbReference type="RefSeq" id="WP_096574767.1">
    <property type="nucleotide sequence ID" value="NZ_CAWNJS010000001.1"/>
</dbReference>
<evidence type="ECO:0000256" key="1">
    <source>
        <dbReference type="SAM" id="SignalP"/>
    </source>
</evidence>